<reference evidence="2 3" key="1">
    <citation type="submission" date="2018-06" db="EMBL/GenBank/DDBJ databases">
        <title>Comparative genomics reveals the genomic features of Rhizophagus irregularis, R. cerebriforme, R. diaphanum and Gigaspora rosea, and their symbiotic lifestyle signature.</title>
        <authorList>
            <person name="Morin E."/>
            <person name="San Clemente H."/>
            <person name="Chen E.C.H."/>
            <person name="De La Providencia I."/>
            <person name="Hainaut M."/>
            <person name="Kuo A."/>
            <person name="Kohler A."/>
            <person name="Murat C."/>
            <person name="Tang N."/>
            <person name="Roy S."/>
            <person name="Loubradou J."/>
            <person name="Henrissat B."/>
            <person name="Grigoriev I.V."/>
            <person name="Corradi N."/>
            <person name="Roux C."/>
            <person name="Martin F.M."/>
        </authorList>
    </citation>
    <scope>NUCLEOTIDE SEQUENCE [LARGE SCALE GENOMIC DNA]</scope>
    <source>
        <strain evidence="2 3">DAOM 227022</strain>
    </source>
</reference>
<accession>A0A397T6F4</accession>
<keyword evidence="1" id="KW-0812">Transmembrane</keyword>
<evidence type="ECO:0000313" key="3">
    <source>
        <dbReference type="Proteomes" id="UP000265703"/>
    </source>
</evidence>
<sequence length="60" mass="7482">MNICIRYNMLVYLLLILCYVIVRLNFTIYFFFKINFSFLNVKAFWHLKVLYLTCFFSFFL</sequence>
<name>A0A397T6F4_9GLOM</name>
<keyword evidence="3" id="KW-1185">Reference proteome</keyword>
<protein>
    <submittedName>
        <fullName evidence="2">Uncharacterized protein</fullName>
    </submittedName>
</protein>
<dbReference type="Proteomes" id="UP000265703">
    <property type="component" value="Unassembled WGS sequence"/>
</dbReference>
<organism evidence="2 3">
    <name type="scientific">Glomus cerebriforme</name>
    <dbReference type="NCBI Taxonomy" id="658196"/>
    <lineage>
        <taxon>Eukaryota</taxon>
        <taxon>Fungi</taxon>
        <taxon>Fungi incertae sedis</taxon>
        <taxon>Mucoromycota</taxon>
        <taxon>Glomeromycotina</taxon>
        <taxon>Glomeromycetes</taxon>
        <taxon>Glomerales</taxon>
        <taxon>Glomeraceae</taxon>
        <taxon>Glomus</taxon>
    </lineage>
</organism>
<proteinExistence type="predicted"/>
<feature type="transmembrane region" description="Helical" evidence="1">
    <location>
        <begin position="12"/>
        <end position="31"/>
    </location>
</feature>
<dbReference type="EMBL" id="QKYT01000139">
    <property type="protein sequence ID" value="RIA91925.1"/>
    <property type="molecule type" value="Genomic_DNA"/>
</dbReference>
<comment type="caution">
    <text evidence="2">The sequence shown here is derived from an EMBL/GenBank/DDBJ whole genome shotgun (WGS) entry which is preliminary data.</text>
</comment>
<feature type="transmembrane region" description="Helical" evidence="1">
    <location>
        <begin position="43"/>
        <end position="59"/>
    </location>
</feature>
<evidence type="ECO:0000256" key="1">
    <source>
        <dbReference type="SAM" id="Phobius"/>
    </source>
</evidence>
<gene>
    <name evidence="2" type="ORF">C1645_93335</name>
</gene>
<dbReference type="AlphaFoldDB" id="A0A397T6F4"/>
<keyword evidence="1" id="KW-1133">Transmembrane helix</keyword>
<keyword evidence="1" id="KW-0472">Membrane</keyword>
<evidence type="ECO:0000313" key="2">
    <source>
        <dbReference type="EMBL" id="RIA91925.1"/>
    </source>
</evidence>